<reference evidence="2 3" key="1">
    <citation type="submission" date="2017-10" db="EMBL/GenBank/DDBJ databases">
        <title>A novel species of cold-tolerant Malassezia isolated from bats.</title>
        <authorList>
            <person name="Lorch J.M."/>
            <person name="Palmer J.M."/>
            <person name="Vanderwolf K.J."/>
            <person name="Schmidt K.Z."/>
            <person name="Verant M.L."/>
            <person name="Weller T.J."/>
            <person name="Blehert D.S."/>
        </authorList>
    </citation>
    <scope>NUCLEOTIDE SEQUENCE [LARGE SCALE GENOMIC DNA]</scope>
    <source>
        <strain evidence="2 3">NWHC:44797-103</strain>
    </source>
</reference>
<feature type="transmembrane region" description="Helical" evidence="1">
    <location>
        <begin position="46"/>
        <end position="64"/>
    </location>
</feature>
<accession>A0A2N1JFU9</accession>
<dbReference type="PANTHER" id="PTHR28254:SF1">
    <property type="entry name" value="CYTOCHROME B-C1 COMPLEX SUBUNIT 10, MITOCHONDRIAL"/>
    <property type="match status" value="1"/>
</dbReference>
<dbReference type="GO" id="GO:0006122">
    <property type="term" value="P:mitochondrial electron transport, ubiquinol to cytochrome c"/>
    <property type="evidence" value="ECO:0007669"/>
    <property type="project" value="InterPro"/>
</dbReference>
<evidence type="ECO:0000313" key="3">
    <source>
        <dbReference type="Proteomes" id="UP000232875"/>
    </source>
</evidence>
<keyword evidence="3" id="KW-1185">Reference proteome</keyword>
<gene>
    <name evidence="2" type="ORF">MVES_000445</name>
</gene>
<keyword evidence="1" id="KW-0812">Transmembrane</keyword>
<keyword evidence="1" id="KW-1133">Transmembrane helix</keyword>
<dbReference type="STRING" id="2020962.A0A2N1JFU9"/>
<dbReference type="InterPro" id="IPR019182">
    <property type="entry name" value="Cytochrome_b-c1_su10_fun"/>
</dbReference>
<dbReference type="PANTHER" id="PTHR28254">
    <property type="entry name" value="CYTOCHROME B-C1 COMPLEX SUBUNIT 10"/>
    <property type="match status" value="1"/>
</dbReference>
<dbReference type="EMBL" id="KZ454987">
    <property type="protein sequence ID" value="PKI85430.1"/>
    <property type="molecule type" value="Genomic_DNA"/>
</dbReference>
<dbReference type="Pfam" id="PF09796">
    <property type="entry name" value="QCR10"/>
    <property type="match status" value="1"/>
</dbReference>
<protein>
    <submittedName>
        <fullName evidence="2">Uncharacterized protein</fullName>
    </submittedName>
</protein>
<evidence type="ECO:0000256" key="1">
    <source>
        <dbReference type="SAM" id="Phobius"/>
    </source>
</evidence>
<organism evidence="2 3">
    <name type="scientific">Malassezia vespertilionis</name>
    <dbReference type="NCBI Taxonomy" id="2020962"/>
    <lineage>
        <taxon>Eukaryota</taxon>
        <taxon>Fungi</taxon>
        <taxon>Dikarya</taxon>
        <taxon>Basidiomycota</taxon>
        <taxon>Ustilaginomycotina</taxon>
        <taxon>Malasseziomycetes</taxon>
        <taxon>Malasseziales</taxon>
        <taxon>Malasseziaceae</taxon>
        <taxon>Malassezia</taxon>
    </lineage>
</organism>
<name>A0A2N1JFU9_9BASI</name>
<proteinExistence type="predicted"/>
<sequence>MSAFRASTVAFRAMRPSAPARLLKPEFQPHFADVSPSYMSKWIPSLIFWGATGGVFVTLALSGVPKFDVDVLEKTPLIDNIPDSDKPF</sequence>
<evidence type="ECO:0000313" key="2">
    <source>
        <dbReference type="EMBL" id="PKI85430.1"/>
    </source>
</evidence>
<dbReference type="OrthoDB" id="2391627at2759"/>
<dbReference type="GO" id="GO:0005739">
    <property type="term" value="C:mitochondrion"/>
    <property type="evidence" value="ECO:0007669"/>
    <property type="project" value="GOC"/>
</dbReference>
<dbReference type="Proteomes" id="UP000232875">
    <property type="component" value="Unassembled WGS sequence"/>
</dbReference>
<dbReference type="AlphaFoldDB" id="A0A2N1JFU9"/>
<keyword evidence="1" id="KW-0472">Membrane</keyword>